<organism evidence="2 3">
    <name type="scientific">Brevibacillus gelatini</name>
    <dbReference type="NCBI Taxonomy" id="1655277"/>
    <lineage>
        <taxon>Bacteria</taxon>
        <taxon>Bacillati</taxon>
        <taxon>Bacillota</taxon>
        <taxon>Bacilli</taxon>
        <taxon>Bacillales</taxon>
        <taxon>Paenibacillaceae</taxon>
        <taxon>Brevibacillus</taxon>
    </lineage>
</organism>
<dbReference type="SUPFAM" id="SSF52540">
    <property type="entry name" value="P-loop containing nucleoside triphosphate hydrolases"/>
    <property type="match status" value="1"/>
</dbReference>
<protein>
    <submittedName>
        <fullName evidence="2">PrkA family serine protein kinase</fullName>
    </submittedName>
</protein>
<dbReference type="Gene3D" id="3.40.50.300">
    <property type="entry name" value="P-loop containing nucleotide triphosphate hydrolases"/>
    <property type="match status" value="1"/>
</dbReference>
<dbReference type="InterPro" id="IPR013153">
    <property type="entry name" value="Prk_AAA"/>
</dbReference>
<reference evidence="2 3" key="1">
    <citation type="submission" date="2018-10" db="EMBL/GenBank/DDBJ databases">
        <title>Phylogenomics of Brevibacillus.</title>
        <authorList>
            <person name="Dunlap C."/>
        </authorList>
    </citation>
    <scope>NUCLEOTIDE SEQUENCE [LARGE SCALE GENOMIC DNA]</scope>
    <source>
        <strain evidence="2 3">DSM 100115</strain>
    </source>
</reference>
<dbReference type="SMART" id="SM00763">
    <property type="entry name" value="AAA_PrkA"/>
    <property type="match status" value="1"/>
</dbReference>
<feature type="domain" description="PrkA AAA" evidence="1">
    <location>
        <begin position="21"/>
        <end position="372"/>
    </location>
</feature>
<dbReference type="AlphaFoldDB" id="A0A3M8AWJ6"/>
<dbReference type="PANTHER" id="PTHR30267:SF2">
    <property type="entry name" value="PROTEIN PRKA"/>
    <property type="match status" value="1"/>
</dbReference>
<dbReference type="GO" id="GO:0004672">
    <property type="term" value="F:protein kinase activity"/>
    <property type="evidence" value="ECO:0007669"/>
    <property type="project" value="InterPro"/>
</dbReference>
<keyword evidence="2" id="KW-0808">Transferase</keyword>
<comment type="caution">
    <text evidence="2">The sequence shown here is derived from an EMBL/GenBank/DDBJ whole genome shotgun (WGS) entry which is preliminary data.</text>
</comment>
<dbReference type="InterPro" id="IPR016230">
    <property type="entry name" value="PrkA/YeaG"/>
</dbReference>
<sequence length="632" mass="72898">MDILKRIAEHRAREENLMWRGTFAEYLELVRKNPQIAQTAHSRVYNMIKSAGVEENEDGTRSYQFFSREIFGLDRSIERLVEEYFHSAARRLDVRKRILLLMGPVSGGKSTIVTMLKRGLEEYSRTDEGAIYALEGCPMQEEPLHLIPHELRPEVEEELGVKIEGELTPYNRMRLETEFGGRIEDFPVCRILFSEANRVGIGTFSPSDPKSQDIADLTGSIDFSTITKYGSESDPRAYRFDGELNKANRGLMEFQEMLKCDEKFLWHLLSLTQEGNFKAGRFALISADELIVAHTNESEYKAFIANKKNEALQSRIIVMPIPYNLRVSDEEKIYAKLIKQSDLGHVHIAPHALRSAAIFSILTRLKESKKQGADLLKKMRLYDGESVEGFKGADLEELRNEHADEGMSGIDPRYVINRISSALIRRDTECINALDILRALKEGFDQHPSITKEQRERYMNFISSARKEYDELAKKEVQKAFVYSYEESAKTLMDNYLDNVEAFCNMNKIRDPVTGEEMDPDERLMRSIEEQIGISENAKRAFREEILIRISAYARKGKRFDYSTHDRLREAIEKKLFADLKDVVKITTSNKTPDEHQLKKINEVTKRLIEEHNYCPVCANELLRYVGSLLNR</sequence>
<dbReference type="OrthoDB" id="9761914at2"/>
<dbReference type="Pfam" id="PF06798">
    <property type="entry name" value="PrkA"/>
    <property type="match status" value="1"/>
</dbReference>
<evidence type="ECO:0000259" key="1">
    <source>
        <dbReference type="SMART" id="SM00763"/>
    </source>
</evidence>
<dbReference type="Proteomes" id="UP000268829">
    <property type="component" value="Unassembled WGS sequence"/>
</dbReference>
<name>A0A3M8AWJ6_9BACL</name>
<dbReference type="InterPro" id="IPR027417">
    <property type="entry name" value="P-loop_NTPase"/>
</dbReference>
<keyword evidence="2" id="KW-0418">Kinase</keyword>
<dbReference type="EMBL" id="RHHS01000035">
    <property type="protein sequence ID" value="RNB55450.1"/>
    <property type="molecule type" value="Genomic_DNA"/>
</dbReference>
<keyword evidence="3" id="KW-1185">Reference proteome</keyword>
<dbReference type="Pfam" id="PF08298">
    <property type="entry name" value="AAA_PrkA"/>
    <property type="match status" value="1"/>
</dbReference>
<evidence type="ECO:0000313" key="3">
    <source>
        <dbReference type="Proteomes" id="UP000268829"/>
    </source>
</evidence>
<accession>A0A3M8AWJ6</accession>
<evidence type="ECO:0000313" key="2">
    <source>
        <dbReference type="EMBL" id="RNB55450.1"/>
    </source>
</evidence>
<dbReference type="PANTHER" id="PTHR30267">
    <property type="entry name" value="PROTEIN KINASE PRKA"/>
    <property type="match status" value="1"/>
</dbReference>
<dbReference type="RefSeq" id="WP_122905508.1">
    <property type="nucleotide sequence ID" value="NZ_CP154342.1"/>
</dbReference>
<dbReference type="PIRSF" id="PIRSF000549">
    <property type="entry name" value="Ser_prot_kin"/>
    <property type="match status" value="1"/>
</dbReference>
<dbReference type="InterPro" id="IPR010650">
    <property type="entry name" value="PrkA_C"/>
</dbReference>
<gene>
    <name evidence="2" type="ORF">EDM57_15000</name>
</gene>
<proteinExistence type="predicted"/>